<gene>
    <name evidence="2" type="ORF">ACFSO8_06325</name>
</gene>
<dbReference type="CDD" id="cd03801">
    <property type="entry name" value="GT4_PimA-like"/>
    <property type="match status" value="1"/>
</dbReference>
<dbReference type="PANTHER" id="PTHR12526:SF630">
    <property type="entry name" value="GLYCOSYLTRANSFERASE"/>
    <property type="match status" value="1"/>
</dbReference>
<dbReference type="PANTHER" id="PTHR12526">
    <property type="entry name" value="GLYCOSYLTRANSFERASE"/>
    <property type="match status" value="1"/>
</dbReference>
<evidence type="ECO:0000313" key="2">
    <source>
        <dbReference type="EMBL" id="MFD2545076.1"/>
    </source>
</evidence>
<feature type="domain" description="Glycosyl transferase family 1" evidence="1">
    <location>
        <begin position="167"/>
        <end position="330"/>
    </location>
</feature>
<dbReference type="EC" id="2.4.-.-" evidence="2"/>
<protein>
    <submittedName>
        <fullName evidence="2">Glycosyltransferase family 4 protein</fullName>
        <ecNumber evidence="2">2.4.-.-</ecNumber>
    </submittedName>
</protein>
<organism evidence="2 3">
    <name type="scientific">Kaistella montana</name>
    <dbReference type="NCBI Taxonomy" id="1849733"/>
    <lineage>
        <taxon>Bacteria</taxon>
        <taxon>Pseudomonadati</taxon>
        <taxon>Bacteroidota</taxon>
        <taxon>Flavobacteriia</taxon>
        <taxon>Flavobacteriales</taxon>
        <taxon>Weeksellaceae</taxon>
        <taxon>Chryseobacterium group</taxon>
        <taxon>Kaistella</taxon>
    </lineage>
</organism>
<dbReference type="Gene3D" id="3.40.50.2000">
    <property type="entry name" value="Glycogen Phosphorylase B"/>
    <property type="match status" value="2"/>
</dbReference>
<dbReference type="Proteomes" id="UP001597394">
    <property type="component" value="Unassembled WGS sequence"/>
</dbReference>
<accession>A0ABW5KBF4</accession>
<comment type="caution">
    <text evidence="2">The sequence shown here is derived from an EMBL/GenBank/DDBJ whole genome shotgun (WGS) entry which is preliminary data.</text>
</comment>
<proteinExistence type="predicted"/>
<dbReference type="GO" id="GO:0016757">
    <property type="term" value="F:glycosyltransferase activity"/>
    <property type="evidence" value="ECO:0007669"/>
    <property type="project" value="UniProtKB-KW"/>
</dbReference>
<dbReference type="Pfam" id="PF00534">
    <property type="entry name" value="Glycos_transf_1"/>
    <property type="match status" value="1"/>
</dbReference>
<keyword evidence="3" id="KW-1185">Reference proteome</keyword>
<reference evidence="3" key="1">
    <citation type="journal article" date="2019" name="Int. J. Syst. Evol. Microbiol.">
        <title>The Global Catalogue of Microorganisms (GCM) 10K type strain sequencing project: providing services to taxonomists for standard genome sequencing and annotation.</title>
        <authorList>
            <consortium name="The Broad Institute Genomics Platform"/>
            <consortium name="The Broad Institute Genome Sequencing Center for Infectious Disease"/>
            <person name="Wu L."/>
            <person name="Ma J."/>
        </authorList>
    </citation>
    <scope>NUCLEOTIDE SEQUENCE [LARGE SCALE GENOMIC DNA]</scope>
    <source>
        <strain evidence="3">KCTC 52204</strain>
    </source>
</reference>
<dbReference type="SUPFAM" id="SSF53756">
    <property type="entry name" value="UDP-Glycosyltransferase/glycogen phosphorylase"/>
    <property type="match status" value="1"/>
</dbReference>
<dbReference type="EMBL" id="JBHULG010000002">
    <property type="protein sequence ID" value="MFD2545076.1"/>
    <property type="molecule type" value="Genomic_DNA"/>
</dbReference>
<evidence type="ECO:0000259" key="1">
    <source>
        <dbReference type="Pfam" id="PF00534"/>
    </source>
</evidence>
<dbReference type="RefSeq" id="WP_255928789.1">
    <property type="nucleotide sequence ID" value="NZ_JANFQP010000002.1"/>
</dbReference>
<evidence type="ECO:0000313" key="3">
    <source>
        <dbReference type="Proteomes" id="UP001597394"/>
    </source>
</evidence>
<name>A0ABW5KBF4_9FLAO</name>
<sequence length="362" mass="41640">MQKIKVLMLVNYIPHYRLPVYIRLAERFDLTIAHYADQLLDDADLNFKQVLLNPIFFRGLKFFTENIYKLSSQYDVVISLGEIRVLPNMLLGFRKRNFGLIYWGIGVGASYSKGFDSASTADILRFWLMRNADALLFYSNYPVKKYIAKGFDREKLFVAHNTVLVKERIEIPENKKHFIFVGTLYEQKKIYELLAAYELYLRTSANVLPLIIVGEGEEKNNVQEWIQKKGFEDAIILKGQINDQDILKGLYKNAVACISPGQAGLTILNSMAYGVPFVTAENAITGGEIFNVIHEETGILYDGETESLATIMKKISEETAYSRRLSRNAQDFYFNKRTIDIMVNGFEDAINYANRKRQNYKS</sequence>
<dbReference type="InterPro" id="IPR001296">
    <property type="entry name" value="Glyco_trans_1"/>
</dbReference>
<keyword evidence="2" id="KW-0808">Transferase</keyword>
<keyword evidence="2" id="KW-0328">Glycosyltransferase</keyword>